<proteinExistence type="predicted"/>
<organism evidence="1 2">
    <name type="scientific">Hyaloscypha hepaticicola</name>
    <dbReference type="NCBI Taxonomy" id="2082293"/>
    <lineage>
        <taxon>Eukaryota</taxon>
        <taxon>Fungi</taxon>
        <taxon>Dikarya</taxon>
        <taxon>Ascomycota</taxon>
        <taxon>Pezizomycotina</taxon>
        <taxon>Leotiomycetes</taxon>
        <taxon>Helotiales</taxon>
        <taxon>Hyaloscyphaceae</taxon>
        <taxon>Hyaloscypha</taxon>
    </lineage>
</organism>
<evidence type="ECO:0000313" key="1">
    <source>
        <dbReference type="EMBL" id="PMD19401.1"/>
    </source>
</evidence>
<dbReference type="AlphaFoldDB" id="A0A2J6PZE6"/>
<accession>A0A2J6PZE6</accession>
<name>A0A2J6PZE6_9HELO</name>
<evidence type="ECO:0000313" key="2">
    <source>
        <dbReference type="Proteomes" id="UP000235672"/>
    </source>
</evidence>
<dbReference type="Proteomes" id="UP000235672">
    <property type="component" value="Unassembled WGS sequence"/>
</dbReference>
<reference evidence="1 2" key="1">
    <citation type="submission" date="2016-05" db="EMBL/GenBank/DDBJ databases">
        <title>A degradative enzymes factory behind the ericoid mycorrhizal symbiosis.</title>
        <authorList>
            <consortium name="DOE Joint Genome Institute"/>
            <person name="Martino E."/>
            <person name="Morin E."/>
            <person name="Grelet G."/>
            <person name="Kuo A."/>
            <person name="Kohler A."/>
            <person name="Daghino S."/>
            <person name="Barry K."/>
            <person name="Choi C."/>
            <person name="Cichocki N."/>
            <person name="Clum A."/>
            <person name="Copeland A."/>
            <person name="Hainaut M."/>
            <person name="Haridas S."/>
            <person name="Labutti K."/>
            <person name="Lindquist E."/>
            <person name="Lipzen A."/>
            <person name="Khouja H.-R."/>
            <person name="Murat C."/>
            <person name="Ohm R."/>
            <person name="Olson A."/>
            <person name="Spatafora J."/>
            <person name="Veneault-Fourrey C."/>
            <person name="Henrissat B."/>
            <person name="Grigoriev I."/>
            <person name="Martin F."/>
            <person name="Perotto S."/>
        </authorList>
    </citation>
    <scope>NUCLEOTIDE SEQUENCE [LARGE SCALE GENOMIC DNA]</scope>
    <source>
        <strain evidence="1 2">UAMH 7357</strain>
    </source>
</reference>
<dbReference type="PANTHER" id="PTHR38886">
    <property type="entry name" value="SESA DOMAIN-CONTAINING PROTEIN"/>
    <property type="match status" value="1"/>
</dbReference>
<dbReference type="EMBL" id="KZ613489">
    <property type="protein sequence ID" value="PMD19401.1"/>
    <property type="molecule type" value="Genomic_DNA"/>
</dbReference>
<evidence type="ECO:0008006" key="3">
    <source>
        <dbReference type="Google" id="ProtNLM"/>
    </source>
</evidence>
<gene>
    <name evidence="1" type="ORF">NA56DRAFT_549328</name>
</gene>
<keyword evidence="2" id="KW-1185">Reference proteome</keyword>
<dbReference type="PANTHER" id="PTHR38886:SF1">
    <property type="entry name" value="NACHT-NTPASE AND P-LOOP NTPASES N-TERMINAL DOMAIN-CONTAINING PROTEIN"/>
    <property type="match status" value="1"/>
</dbReference>
<feature type="non-terminal residue" evidence="1">
    <location>
        <position position="232"/>
    </location>
</feature>
<protein>
    <recommendedName>
        <fullName evidence="3">Fungal N-terminal domain-containing protein</fullName>
    </recommendedName>
</protein>
<dbReference type="OrthoDB" id="7464126at2759"/>
<sequence length="232" mass="26122">MSFGYAIGDFVVLTQLAWDVVQNSRKACGAHDELTSEATSLHIVLRRLEIEVSKPNSILARSDDGTDRKEELAQLSEDCRRVLRTLDKILKKYNALSEEKRSVTKLWKKVQFGNGEMLDLAELRIKIATSTSALTLFLNLLSIGSQGKVESYMESQGGALKEMRRSLNWITASMQAKAPRAGEGSILTTYAGDDKAIWKDFRRELIREGFSSELLERHMETIKGYVMELGSR</sequence>